<proteinExistence type="predicted"/>
<dbReference type="AlphaFoldDB" id="A0A6H2A496"/>
<gene>
    <name evidence="1" type="ORF">TM448A04815_0003</name>
</gene>
<protein>
    <recommendedName>
        <fullName evidence="2">Calcineurin-like phosphoesterase</fullName>
    </recommendedName>
</protein>
<accession>A0A6H2A496</accession>
<evidence type="ECO:0008006" key="2">
    <source>
        <dbReference type="Google" id="ProtNLM"/>
    </source>
</evidence>
<dbReference type="EMBL" id="MT144504">
    <property type="protein sequence ID" value="QJA54407.1"/>
    <property type="molecule type" value="Genomic_DNA"/>
</dbReference>
<reference evidence="1" key="1">
    <citation type="submission" date="2020-03" db="EMBL/GenBank/DDBJ databases">
        <title>The deep terrestrial virosphere.</title>
        <authorList>
            <person name="Holmfeldt K."/>
            <person name="Nilsson E."/>
            <person name="Simone D."/>
            <person name="Lopez-Fernandez M."/>
            <person name="Wu X."/>
            <person name="de Brujin I."/>
            <person name="Lundin D."/>
            <person name="Andersson A."/>
            <person name="Bertilsson S."/>
            <person name="Dopson M."/>
        </authorList>
    </citation>
    <scope>NUCLEOTIDE SEQUENCE</scope>
    <source>
        <strain evidence="1">TM448A04815</strain>
    </source>
</reference>
<name>A0A6H2A496_9ZZZZ</name>
<evidence type="ECO:0000313" key="1">
    <source>
        <dbReference type="EMBL" id="QJA54407.1"/>
    </source>
</evidence>
<organism evidence="1">
    <name type="scientific">viral metagenome</name>
    <dbReference type="NCBI Taxonomy" id="1070528"/>
    <lineage>
        <taxon>unclassified sequences</taxon>
        <taxon>metagenomes</taxon>
        <taxon>organismal metagenomes</taxon>
    </lineage>
</organism>
<sequence length="315" mass="36369">MPTQIHLKGKSITLKHKYPFRFGIISDLQVGAQHGIHPAEFVDVISGQPYPLNEAQKVLLGYLDNFINRLNEFKVMGLFVIGDVISGQNWYERGRYEMYVDMEIQTLACATLLTNICKRVPSLEVVILWQGTPYHGSRDTSVEQSVAGKLRNLLRGVKTKNKIEVIYAGEYSYIPLEFDGKKRIIWVAHHASGGFVYPAGGVERDLREFLVKIGEKRLQPIHFVIRAHKHDYIEVHKAGIRGLMLPCWQFFVPYPQAIKRYPFYQPCIGGVILLVDEELRFRPWHFTYPNVEDPLKFIVFKKSPYGVHKQRLSKK</sequence>